<accession>A0A7H8N2E5</accession>
<dbReference type="PROSITE" id="PS50943">
    <property type="entry name" value="HTH_CROC1"/>
    <property type="match status" value="1"/>
</dbReference>
<dbReference type="CDD" id="cd00093">
    <property type="entry name" value="HTH_XRE"/>
    <property type="match status" value="1"/>
</dbReference>
<dbReference type="Pfam" id="PF13560">
    <property type="entry name" value="HTH_31"/>
    <property type="match status" value="1"/>
</dbReference>
<dbReference type="Proteomes" id="UP000509303">
    <property type="component" value="Chromosome"/>
</dbReference>
<dbReference type="InterPro" id="IPR010982">
    <property type="entry name" value="Lambda_DNA-bd_dom_sf"/>
</dbReference>
<organism evidence="3 4">
    <name type="scientific">Streptomyces buecherae</name>
    <dbReference type="NCBI Taxonomy" id="2763006"/>
    <lineage>
        <taxon>Bacteria</taxon>
        <taxon>Bacillati</taxon>
        <taxon>Actinomycetota</taxon>
        <taxon>Actinomycetes</taxon>
        <taxon>Kitasatosporales</taxon>
        <taxon>Streptomycetaceae</taxon>
        <taxon>Streptomyces</taxon>
    </lineage>
</organism>
<dbReference type="AlphaFoldDB" id="A0A7H8N2E5"/>
<dbReference type="InterPro" id="IPR001387">
    <property type="entry name" value="Cro/C1-type_HTH"/>
</dbReference>
<dbReference type="Gene3D" id="1.10.260.40">
    <property type="entry name" value="lambda repressor-like DNA-binding domains"/>
    <property type="match status" value="1"/>
</dbReference>
<dbReference type="GO" id="GO:0003677">
    <property type="term" value="F:DNA binding"/>
    <property type="evidence" value="ECO:0007669"/>
    <property type="project" value="InterPro"/>
</dbReference>
<evidence type="ECO:0000256" key="1">
    <source>
        <dbReference type="SAM" id="MobiDB-lite"/>
    </source>
</evidence>
<gene>
    <name evidence="3" type="ORF">HUT08_02170</name>
</gene>
<dbReference type="SMART" id="SM00530">
    <property type="entry name" value="HTH_XRE"/>
    <property type="match status" value="1"/>
</dbReference>
<feature type="region of interest" description="Disordered" evidence="1">
    <location>
        <begin position="287"/>
        <end position="309"/>
    </location>
</feature>
<proteinExistence type="predicted"/>
<feature type="domain" description="HTH cro/C1-type" evidence="2">
    <location>
        <begin position="37"/>
        <end position="91"/>
    </location>
</feature>
<name>A0A7H8N2E5_9ACTN</name>
<dbReference type="SUPFAM" id="SSF47413">
    <property type="entry name" value="lambda repressor-like DNA-binding domains"/>
    <property type="match status" value="1"/>
</dbReference>
<dbReference type="Pfam" id="PF19054">
    <property type="entry name" value="DUF5753"/>
    <property type="match status" value="1"/>
</dbReference>
<dbReference type="InterPro" id="IPR043917">
    <property type="entry name" value="DUF5753"/>
</dbReference>
<keyword evidence="4" id="KW-1185">Reference proteome</keyword>
<evidence type="ECO:0000259" key="2">
    <source>
        <dbReference type="PROSITE" id="PS50943"/>
    </source>
</evidence>
<sequence>MIGFRGVRRPVRRAWRSDVSRPRSGPTVEHRVLAARLRLLREVAGKSLADAAAELGKHTMTVRRIEAAETALDIGQIETLLRLYGVPPREIDATLTQAAAASRAGWWHRHRAAMSPGQHRWIGVESSASFIRVWHPTLVPDVLRTPRYAAALHALCPGPGTASTDEVVAFLLARQRRLRERGVRVWALLGEAALHAVVGDAEVMAEQRQALREAVRCAGRTVQVMPLAAPPHPLSEAPPLRLLRIPAPEIDDHAVWQSPGGNEEVTDAPNIVGALRQRLDAACAAAPPPTTQLPTLEGLEGLEGKAAQR</sequence>
<reference evidence="3 4" key="1">
    <citation type="submission" date="2020-06" db="EMBL/GenBank/DDBJ databases">
        <title>Genome mining for natural products.</title>
        <authorList>
            <person name="Zhang B."/>
            <person name="Shi J."/>
            <person name="Ge H."/>
        </authorList>
    </citation>
    <scope>NUCLEOTIDE SEQUENCE [LARGE SCALE GENOMIC DNA]</scope>
    <source>
        <strain evidence="3 4">NA00687</strain>
    </source>
</reference>
<evidence type="ECO:0000313" key="3">
    <source>
        <dbReference type="EMBL" id="QKW48549.1"/>
    </source>
</evidence>
<protein>
    <submittedName>
        <fullName evidence="3">Helix-turn-helix transcriptional regulator</fullName>
    </submittedName>
</protein>
<feature type="compositionally biased region" description="Low complexity" evidence="1">
    <location>
        <begin position="292"/>
        <end position="309"/>
    </location>
</feature>
<dbReference type="EMBL" id="CP054929">
    <property type="protein sequence ID" value="QKW48549.1"/>
    <property type="molecule type" value="Genomic_DNA"/>
</dbReference>
<evidence type="ECO:0000313" key="4">
    <source>
        <dbReference type="Proteomes" id="UP000509303"/>
    </source>
</evidence>